<keyword evidence="4" id="KW-1185">Reference proteome</keyword>
<dbReference type="Pfam" id="PF18676">
    <property type="entry name" value="MBG_2"/>
    <property type="match status" value="1"/>
</dbReference>
<feature type="compositionally biased region" description="Low complexity" evidence="1">
    <location>
        <begin position="160"/>
        <end position="189"/>
    </location>
</feature>
<dbReference type="Gene3D" id="2.130.10.130">
    <property type="entry name" value="Integrin alpha, N-terminal"/>
    <property type="match status" value="1"/>
</dbReference>
<dbReference type="Proteomes" id="UP000324974">
    <property type="component" value="Chromosome"/>
</dbReference>
<feature type="domain" description="MBG" evidence="2">
    <location>
        <begin position="2"/>
        <end position="51"/>
    </location>
</feature>
<dbReference type="SUPFAM" id="SSF69318">
    <property type="entry name" value="Integrin alpha N-terminal domain"/>
    <property type="match status" value="1"/>
</dbReference>
<accession>A0A5C1AJ78</accession>
<organism evidence="3 4">
    <name type="scientific">Limnoglobus roseus</name>
    <dbReference type="NCBI Taxonomy" id="2598579"/>
    <lineage>
        <taxon>Bacteria</taxon>
        <taxon>Pseudomonadati</taxon>
        <taxon>Planctomycetota</taxon>
        <taxon>Planctomycetia</taxon>
        <taxon>Gemmatales</taxon>
        <taxon>Gemmataceae</taxon>
        <taxon>Limnoglobus</taxon>
    </lineage>
</organism>
<evidence type="ECO:0000313" key="4">
    <source>
        <dbReference type="Proteomes" id="UP000324974"/>
    </source>
</evidence>
<feature type="region of interest" description="Disordered" evidence="1">
    <location>
        <begin position="153"/>
        <end position="221"/>
    </location>
</feature>
<name>A0A5C1AJ78_9BACT</name>
<sequence length="239" mass="23459">MNGDTAVLTGSPTFTTAAGPASAPGAYSITAGVGTLAAANYTFAFATGTLTVTPVPPPPVRYTAAAAGSGSGAIVVYDAAWAEVRRFQAFEDGFTGGARVATADVTGDGIDDVVVGAGPGGASVVKAYDGATGELFAALTAFEAAYASNPVNSEKFSSQDSAAGSRTEAAAGAAGVGTTADGVGTTADDWQSSSGIRTALAIGSPATPVAGPRTDNRATRVQGPKRIRMTQTVSIVSII</sequence>
<dbReference type="AlphaFoldDB" id="A0A5C1AJ78"/>
<evidence type="ECO:0000313" key="3">
    <source>
        <dbReference type="EMBL" id="QEL17762.1"/>
    </source>
</evidence>
<dbReference type="InterPro" id="IPR041286">
    <property type="entry name" value="MBG_2"/>
</dbReference>
<proteinExistence type="predicted"/>
<protein>
    <recommendedName>
        <fullName evidence="2">MBG domain-containing protein</fullName>
    </recommendedName>
</protein>
<evidence type="ECO:0000259" key="2">
    <source>
        <dbReference type="Pfam" id="PF18676"/>
    </source>
</evidence>
<evidence type="ECO:0000256" key="1">
    <source>
        <dbReference type="SAM" id="MobiDB-lite"/>
    </source>
</evidence>
<gene>
    <name evidence="3" type="ORF">PX52LOC_04768</name>
</gene>
<dbReference type="KEGG" id="lrs:PX52LOC_04768"/>
<dbReference type="InterPro" id="IPR028994">
    <property type="entry name" value="Integrin_alpha_N"/>
</dbReference>
<reference evidence="4" key="1">
    <citation type="submission" date="2019-08" db="EMBL/GenBank/DDBJ databases">
        <title>Limnoglobus roseus gen. nov., sp. nov., a novel freshwater planctomycete with a giant genome from the family Gemmataceae.</title>
        <authorList>
            <person name="Kulichevskaya I.S."/>
            <person name="Naumoff D.G."/>
            <person name="Miroshnikov K."/>
            <person name="Ivanova A."/>
            <person name="Philippov D.A."/>
            <person name="Hakobyan A."/>
            <person name="Rijpstra I.C."/>
            <person name="Sinninghe Damste J.S."/>
            <person name="Liesack W."/>
            <person name="Dedysh S.N."/>
        </authorList>
    </citation>
    <scope>NUCLEOTIDE SEQUENCE [LARGE SCALE GENOMIC DNA]</scope>
    <source>
        <strain evidence="4">PX52</strain>
    </source>
</reference>
<dbReference type="EMBL" id="CP042425">
    <property type="protein sequence ID" value="QEL17762.1"/>
    <property type="molecule type" value="Genomic_DNA"/>
</dbReference>